<keyword evidence="2" id="KW-0732">Signal</keyword>
<organism evidence="3 4">
    <name type="scientific">Streptomyces amakusaensis</name>
    <dbReference type="NCBI Taxonomy" id="67271"/>
    <lineage>
        <taxon>Bacteria</taxon>
        <taxon>Bacillati</taxon>
        <taxon>Actinomycetota</taxon>
        <taxon>Actinomycetes</taxon>
        <taxon>Kitasatosporales</taxon>
        <taxon>Streptomycetaceae</taxon>
        <taxon>Streptomyces</taxon>
    </lineage>
</organism>
<evidence type="ECO:0008006" key="5">
    <source>
        <dbReference type="Google" id="ProtNLM"/>
    </source>
</evidence>
<feature type="chain" id="PRO_5045102622" description="Secreted protein" evidence="2">
    <location>
        <begin position="28"/>
        <end position="229"/>
    </location>
</feature>
<feature type="compositionally biased region" description="Basic and acidic residues" evidence="1">
    <location>
        <begin position="129"/>
        <end position="139"/>
    </location>
</feature>
<comment type="caution">
    <text evidence="3">The sequence shown here is derived from an EMBL/GenBank/DDBJ whole genome shotgun (WGS) entry which is preliminary data.</text>
</comment>
<dbReference type="EMBL" id="JBHSKP010000002">
    <property type="protein sequence ID" value="MFC5150829.1"/>
    <property type="molecule type" value="Genomic_DNA"/>
</dbReference>
<evidence type="ECO:0000313" key="3">
    <source>
        <dbReference type="EMBL" id="MFC5150829.1"/>
    </source>
</evidence>
<dbReference type="RefSeq" id="WP_344473279.1">
    <property type="nucleotide sequence ID" value="NZ_BAAASB010000003.1"/>
</dbReference>
<protein>
    <recommendedName>
        <fullName evidence="5">Secreted protein</fullName>
    </recommendedName>
</protein>
<keyword evidence="4" id="KW-1185">Reference proteome</keyword>
<feature type="signal peptide" evidence="2">
    <location>
        <begin position="1"/>
        <end position="27"/>
    </location>
</feature>
<evidence type="ECO:0000256" key="2">
    <source>
        <dbReference type="SAM" id="SignalP"/>
    </source>
</evidence>
<dbReference type="Proteomes" id="UP001596160">
    <property type="component" value="Unassembled WGS sequence"/>
</dbReference>
<gene>
    <name evidence="3" type="ORF">ACFPRH_03670</name>
</gene>
<evidence type="ECO:0000313" key="4">
    <source>
        <dbReference type="Proteomes" id="UP001596160"/>
    </source>
</evidence>
<sequence length="229" mass="22598">MRTTARLLTTAVLAVSTIGLGAPGAFAEDHESLEVFPSTAAPGASLTLNTTACGPGGEGVGDARALGAGEFRLSPGAHKESAVGQLRVPYGVQPGVYGVSVRCDNGKRVTGEVTLRRHEEEPGSLNGKNEGESDSREGGGDQGRSQDQGHESGGQDSGGHSSGGHDSGGYDSGGQGGHHQQPSGHVQTGVGGSIGPDTAQVAAGAAVLAATAVGGTLLLRRRASGTQGG</sequence>
<feature type="compositionally biased region" description="Basic and acidic residues" evidence="1">
    <location>
        <begin position="110"/>
        <end position="121"/>
    </location>
</feature>
<feature type="region of interest" description="Disordered" evidence="1">
    <location>
        <begin position="110"/>
        <end position="197"/>
    </location>
</feature>
<reference evidence="4" key="1">
    <citation type="journal article" date="2019" name="Int. J. Syst. Evol. Microbiol.">
        <title>The Global Catalogue of Microorganisms (GCM) 10K type strain sequencing project: providing services to taxonomists for standard genome sequencing and annotation.</title>
        <authorList>
            <consortium name="The Broad Institute Genomics Platform"/>
            <consortium name="The Broad Institute Genome Sequencing Center for Infectious Disease"/>
            <person name="Wu L."/>
            <person name="Ma J."/>
        </authorList>
    </citation>
    <scope>NUCLEOTIDE SEQUENCE [LARGE SCALE GENOMIC DNA]</scope>
    <source>
        <strain evidence="4">PCU 266</strain>
    </source>
</reference>
<name>A0ABW0AB78_9ACTN</name>
<feature type="compositionally biased region" description="Gly residues" evidence="1">
    <location>
        <begin position="151"/>
        <end position="177"/>
    </location>
</feature>
<proteinExistence type="predicted"/>
<evidence type="ECO:0000256" key="1">
    <source>
        <dbReference type="SAM" id="MobiDB-lite"/>
    </source>
</evidence>
<accession>A0ABW0AB78</accession>